<evidence type="ECO:0000313" key="2">
    <source>
        <dbReference type="Proteomes" id="UP001596410"/>
    </source>
</evidence>
<reference evidence="2" key="1">
    <citation type="journal article" date="2019" name="Int. J. Syst. Evol. Microbiol.">
        <title>The Global Catalogue of Microorganisms (GCM) 10K type strain sequencing project: providing services to taxonomists for standard genome sequencing and annotation.</title>
        <authorList>
            <consortium name="The Broad Institute Genomics Platform"/>
            <consortium name="The Broad Institute Genome Sequencing Center for Infectious Disease"/>
            <person name="Wu L."/>
            <person name="Ma J."/>
        </authorList>
    </citation>
    <scope>NUCLEOTIDE SEQUENCE [LARGE SCALE GENOMIC DNA]</scope>
    <source>
        <strain evidence="2">CGMCC 4.1621</strain>
    </source>
</reference>
<organism evidence="1 2">
    <name type="scientific">Halobacillus seohaensis</name>
    <dbReference type="NCBI Taxonomy" id="447421"/>
    <lineage>
        <taxon>Bacteria</taxon>
        <taxon>Bacillati</taxon>
        <taxon>Bacillota</taxon>
        <taxon>Bacilli</taxon>
        <taxon>Bacillales</taxon>
        <taxon>Bacillaceae</taxon>
        <taxon>Halobacillus</taxon>
    </lineage>
</organism>
<name>A0ABW2EQ30_9BACI</name>
<dbReference type="Proteomes" id="UP001596410">
    <property type="component" value="Unassembled WGS sequence"/>
</dbReference>
<dbReference type="Pfam" id="PF11553">
    <property type="entry name" value="DUF3231"/>
    <property type="match status" value="2"/>
</dbReference>
<accession>A0ABW2EQ30</accession>
<comment type="caution">
    <text evidence="1">The sequence shown here is derived from an EMBL/GenBank/DDBJ whole genome shotgun (WGS) entry which is preliminary data.</text>
</comment>
<dbReference type="EMBL" id="JBHSZV010000046">
    <property type="protein sequence ID" value="MFC7063352.1"/>
    <property type="molecule type" value="Genomic_DNA"/>
</dbReference>
<gene>
    <name evidence="1" type="ORF">ACFQIC_16175</name>
</gene>
<dbReference type="RefSeq" id="WP_204712316.1">
    <property type="nucleotide sequence ID" value="NZ_JBHSZV010000046.1"/>
</dbReference>
<dbReference type="Gene3D" id="1.20.1260.10">
    <property type="match status" value="2"/>
</dbReference>
<dbReference type="InterPro" id="IPR012347">
    <property type="entry name" value="Ferritin-like"/>
</dbReference>
<sequence length="343" mass="39105">MDEHIDTQKKTSHTTKLTAPEISNIWSQYQNDSMGICVYKYMLENVEDESIRDILKFSLRLAEGHISKITNYFKNENFPVPHGFTEHDVNLTAPRLFSDTICLTYTYVMSVNGLAGYAAALTTNVRRDIRDYFVECQNETMELFNKSLDLLLEKGIVSRPPAINPANSVKFIEKQTFIKGLLGGERPLSCIEINHLFWDLKKIELSKSFTVAFAQVAKSSQAQKHLWRGAEIYAKHTEILQSVLAMEQLPFPKSDTSEITNSTTAPFSDRLMMYHKALFGSTTIGFYGVAVGTCQRADLIVHYTRMAAEMSKYLEDGMNIVIENKWMEEPPLTDNRKKLAKKQ</sequence>
<protein>
    <submittedName>
        <fullName evidence="1">DUF3231 family protein</fullName>
    </submittedName>
</protein>
<evidence type="ECO:0000313" key="1">
    <source>
        <dbReference type="EMBL" id="MFC7063352.1"/>
    </source>
</evidence>
<proteinExistence type="predicted"/>
<dbReference type="InterPro" id="IPR021617">
    <property type="entry name" value="DUF3231"/>
</dbReference>
<keyword evidence="2" id="KW-1185">Reference proteome</keyword>